<dbReference type="Pfam" id="PF08245">
    <property type="entry name" value="Mur_ligase_M"/>
    <property type="match status" value="1"/>
</dbReference>
<evidence type="ECO:0000256" key="2">
    <source>
        <dbReference type="ARBA" id="ARBA00008276"/>
    </source>
</evidence>
<evidence type="ECO:0000256" key="8">
    <source>
        <dbReference type="ARBA" id="ARBA00022842"/>
    </source>
</evidence>
<proteinExistence type="inferred from homology"/>
<protein>
    <recommendedName>
        <fullName evidence="3">tetrahydrofolate synthase</fullName>
        <ecNumber evidence="3">6.3.2.17</ecNumber>
    </recommendedName>
    <alternativeName>
        <fullName evidence="9">Tetrahydrofolylpolyglutamate synthase</fullName>
    </alternativeName>
</protein>
<dbReference type="NCBIfam" id="TIGR01499">
    <property type="entry name" value="folC"/>
    <property type="match status" value="1"/>
</dbReference>
<comment type="similarity">
    <text evidence="2">Belongs to the folylpolyglutamate synthase family.</text>
</comment>
<dbReference type="InterPro" id="IPR036615">
    <property type="entry name" value="Mur_ligase_C_dom_sf"/>
</dbReference>
<dbReference type="AlphaFoldDB" id="A0A6J4KWB7"/>
<dbReference type="PANTHER" id="PTHR11136:SF0">
    <property type="entry name" value="DIHYDROFOLATE SYNTHETASE-RELATED"/>
    <property type="match status" value="1"/>
</dbReference>
<dbReference type="EC" id="6.3.2.17" evidence="3"/>
<evidence type="ECO:0000256" key="3">
    <source>
        <dbReference type="ARBA" id="ARBA00013025"/>
    </source>
</evidence>
<dbReference type="Gene3D" id="3.40.1190.10">
    <property type="entry name" value="Mur-like, catalytic domain"/>
    <property type="match status" value="1"/>
</dbReference>
<keyword evidence="5" id="KW-0479">Metal-binding</keyword>
<evidence type="ECO:0000256" key="9">
    <source>
        <dbReference type="ARBA" id="ARBA00030592"/>
    </source>
</evidence>
<dbReference type="GO" id="GO:0004326">
    <property type="term" value="F:tetrahydrofolylpolyglutamate synthase activity"/>
    <property type="evidence" value="ECO:0007669"/>
    <property type="project" value="UniProtKB-EC"/>
</dbReference>
<dbReference type="SUPFAM" id="SSF53623">
    <property type="entry name" value="MurD-like peptide ligases, catalytic domain"/>
    <property type="match status" value="1"/>
</dbReference>
<evidence type="ECO:0000256" key="5">
    <source>
        <dbReference type="ARBA" id="ARBA00022723"/>
    </source>
</evidence>
<evidence type="ECO:0000259" key="11">
    <source>
        <dbReference type="Pfam" id="PF02875"/>
    </source>
</evidence>
<sequence length="476" mass="51816">MNRRDTEILDIDATLQTFARFGVRLGLESIQQLLAALGNPQKQVPIVHVAGSNGKGSVCAYLSAVLTEAGYRVGRYTSPHLIRWQERICLNEQPIATSELEHVLQQVIAAARSLEPSPTQFEVFTAAAWLYFAQQHVDIAVMEVGLGGRLDATNVCDRPLVSVIASISREHWQRLGPTLADIAWEKAGILKQGGVAVIGQLPPEAAAVVHRRTAELECLTVYPQPAKDLGDGWAEYQGIEEYDIQPESPDSEAEGVIILKTLKYRSPLLGDIQRHNAALAIATLQMLRQQGWQLTDETIANGIAKTKWPGRLQWFTWQGHNILIDGAHNPASAEVLRQFVDSPAIATNRSTSIHWVMGMLSTKDHAEVFQALLRGGDRLYLVPVPDHSTADPEALAALAHEICPDLATCQTYADVLSALEAATGNGSPDQAGAPNQPQTDKPLTVLCGSLYLIGHFFQMSESQGGELDRDASIGKP</sequence>
<evidence type="ECO:0000256" key="6">
    <source>
        <dbReference type="ARBA" id="ARBA00022741"/>
    </source>
</evidence>
<dbReference type="GO" id="GO:0005524">
    <property type="term" value="F:ATP binding"/>
    <property type="evidence" value="ECO:0007669"/>
    <property type="project" value="UniProtKB-KW"/>
</dbReference>
<dbReference type="Pfam" id="PF02875">
    <property type="entry name" value="Mur_ligase_C"/>
    <property type="match status" value="1"/>
</dbReference>
<gene>
    <name evidence="13" type="ORF">AVDCRST_MAG94-1074</name>
</gene>
<dbReference type="EMBL" id="CADCTY010000361">
    <property type="protein sequence ID" value="CAA9313081.1"/>
    <property type="molecule type" value="Genomic_DNA"/>
</dbReference>
<dbReference type="Gene3D" id="3.90.190.20">
    <property type="entry name" value="Mur ligase, C-terminal domain"/>
    <property type="match status" value="1"/>
</dbReference>
<keyword evidence="4 13" id="KW-0436">Ligase</keyword>
<dbReference type="GO" id="GO:0046872">
    <property type="term" value="F:metal ion binding"/>
    <property type="evidence" value="ECO:0007669"/>
    <property type="project" value="UniProtKB-KW"/>
</dbReference>
<keyword evidence="6" id="KW-0547">Nucleotide-binding</keyword>
<dbReference type="GO" id="GO:0008841">
    <property type="term" value="F:dihydrofolate synthase activity"/>
    <property type="evidence" value="ECO:0007669"/>
    <property type="project" value="TreeGrafter"/>
</dbReference>
<keyword evidence="7" id="KW-0067">ATP-binding</keyword>
<dbReference type="InterPro" id="IPR001645">
    <property type="entry name" value="Folylpolyglutamate_synth"/>
</dbReference>
<evidence type="ECO:0000313" key="13">
    <source>
        <dbReference type="EMBL" id="CAA9313081.1"/>
    </source>
</evidence>
<dbReference type="InterPro" id="IPR036565">
    <property type="entry name" value="Mur-like_cat_sf"/>
</dbReference>
<dbReference type="FunFam" id="3.40.1190.10:FF:000011">
    <property type="entry name" value="Folylpolyglutamate synthase/dihydrofolate synthase"/>
    <property type="match status" value="1"/>
</dbReference>
<keyword evidence="8" id="KW-0460">Magnesium</keyword>
<dbReference type="PANTHER" id="PTHR11136">
    <property type="entry name" value="FOLYLPOLYGLUTAMATE SYNTHASE-RELATED"/>
    <property type="match status" value="1"/>
</dbReference>
<dbReference type="SUPFAM" id="SSF53244">
    <property type="entry name" value="MurD-like peptide ligases, peptide-binding domain"/>
    <property type="match status" value="1"/>
</dbReference>
<organism evidence="13">
    <name type="scientific">uncultured Leptolyngbya sp</name>
    <dbReference type="NCBI Taxonomy" id="332963"/>
    <lineage>
        <taxon>Bacteria</taxon>
        <taxon>Bacillati</taxon>
        <taxon>Cyanobacteriota</taxon>
        <taxon>Cyanophyceae</taxon>
        <taxon>Leptolyngbyales</taxon>
        <taxon>Leptolyngbyaceae</taxon>
        <taxon>Leptolyngbya group</taxon>
        <taxon>Leptolyngbya</taxon>
        <taxon>environmental samples</taxon>
    </lineage>
</organism>
<dbReference type="InterPro" id="IPR004101">
    <property type="entry name" value="Mur_ligase_C"/>
</dbReference>
<name>A0A6J4KWB7_9CYAN</name>
<evidence type="ECO:0000256" key="10">
    <source>
        <dbReference type="ARBA" id="ARBA00047493"/>
    </source>
</evidence>
<dbReference type="GO" id="GO:0005737">
    <property type="term" value="C:cytoplasm"/>
    <property type="evidence" value="ECO:0007669"/>
    <property type="project" value="TreeGrafter"/>
</dbReference>
<evidence type="ECO:0000256" key="7">
    <source>
        <dbReference type="ARBA" id="ARBA00022840"/>
    </source>
</evidence>
<dbReference type="PIRSF" id="PIRSF001563">
    <property type="entry name" value="Folylpolyglu_synth"/>
    <property type="match status" value="1"/>
</dbReference>
<feature type="domain" description="Mur ligase C-terminal" evidence="11">
    <location>
        <begin position="310"/>
        <end position="423"/>
    </location>
</feature>
<comment type="catalytic activity">
    <reaction evidence="10">
        <text>(6S)-5,6,7,8-tetrahydrofolyl-(gamma-L-Glu)(n) + L-glutamate + ATP = (6S)-5,6,7,8-tetrahydrofolyl-(gamma-L-Glu)(n+1) + ADP + phosphate + H(+)</text>
        <dbReference type="Rhea" id="RHEA:10580"/>
        <dbReference type="Rhea" id="RHEA-COMP:14738"/>
        <dbReference type="Rhea" id="RHEA-COMP:14740"/>
        <dbReference type="ChEBI" id="CHEBI:15378"/>
        <dbReference type="ChEBI" id="CHEBI:29985"/>
        <dbReference type="ChEBI" id="CHEBI:30616"/>
        <dbReference type="ChEBI" id="CHEBI:43474"/>
        <dbReference type="ChEBI" id="CHEBI:141005"/>
        <dbReference type="ChEBI" id="CHEBI:456216"/>
        <dbReference type="EC" id="6.3.2.17"/>
    </reaction>
</comment>
<accession>A0A6J4KWB7</accession>
<dbReference type="InterPro" id="IPR013221">
    <property type="entry name" value="Mur_ligase_cen"/>
</dbReference>
<reference evidence="13" key="1">
    <citation type="submission" date="2020-02" db="EMBL/GenBank/DDBJ databases">
        <authorList>
            <person name="Meier V. D."/>
        </authorList>
    </citation>
    <scope>NUCLEOTIDE SEQUENCE</scope>
    <source>
        <strain evidence="13">AVDCRST_MAG94</strain>
    </source>
</reference>
<evidence type="ECO:0000256" key="1">
    <source>
        <dbReference type="ARBA" id="ARBA00001946"/>
    </source>
</evidence>
<feature type="domain" description="Mur ligase central" evidence="12">
    <location>
        <begin position="49"/>
        <end position="283"/>
    </location>
</feature>
<evidence type="ECO:0000259" key="12">
    <source>
        <dbReference type="Pfam" id="PF08245"/>
    </source>
</evidence>
<comment type="cofactor">
    <cofactor evidence="1">
        <name>Mg(2+)</name>
        <dbReference type="ChEBI" id="CHEBI:18420"/>
    </cofactor>
</comment>
<evidence type="ECO:0000256" key="4">
    <source>
        <dbReference type="ARBA" id="ARBA00022598"/>
    </source>
</evidence>